<comment type="caution">
    <text evidence="4">The sequence shown here is derived from an EMBL/GenBank/DDBJ whole genome shotgun (WGS) entry which is preliminary data.</text>
</comment>
<dbReference type="Gene3D" id="3.30.300.160">
    <property type="entry name" value="Type II secretion system, protein E, N-terminal domain"/>
    <property type="match status" value="1"/>
</dbReference>
<evidence type="ECO:0000259" key="2">
    <source>
        <dbReference type="Pfam" id="PF03703"/>
    </source>
</evidence>
<gene>
    <name evidence="4" type="ORF">A3K51_01615</name>
</gene>
<dbReference type="SUPFAM" id="SSF160246">
    <property type="entry name" value="EspE N-terminal domain-like"/>
    <property type="match status" value="1"/>
</dbReference>
<keyword evidence="1" id="KW-0472">Membrane</keyword>
<sequence>MIEQIPNHQSHAAPPLTLRRHSVDLLVPLGWSVLMLVPLLIFLIAINALGFADQSEVEIGLWLFGGLYVLFVVNFFMMQWIFWYMDVWIILPERLIDIQLISLFNRRVSQMNMDQVQDVRVTMQGVLSSIFRFGNITVQSAGKEGFFELRSIPGARDIADLITSYSERSRVPLAEESGPHSARPVQRLGEILVNQNIIAPGDLNLALQEQHQTGQRLGRVLLNKQLISREDLVRALGSQYHVPSLDLSRYEIDPAVVRTMPYEIATKFTAIPIARSAEAITVAIADPSPENTGGLTAQFDTPLAFTVADEDYIQEAITGYYLAGRDEDGSGDLTGGSSLEDLGIE</sequence>
<feature type="transmembrane region" description="Helical" evidence="1">
    <location>
        <begin position="25"/>
        <end position="49"/>
    </location>
</feature>
<protein>
    <recommendedName>
        <fullName evidence="6">Type II secretion system protein GspE N-terminal domain-containing protein</fullName>
    </recommendedName>
</protein>
<feature type="domain" description="Type II secretion system protein GspE N-terminal" evidence="3">
    <location>
        <begin position="240"/>
        <end position="324"/>
    </location>
</feature>
<feature type="transmembrane region" description="Helical" evidence="1">
    <location>
        <begin position="61"/>
        <end position="85"/>
    </location>
</feature>
<keyword evidence="1" id="KW-0812">Transmembrane</keyword>
<evidence type="ECO:0000259" key="3">
    <source>
        <dbReference type="Pfam" id="PF05157"/>
    </source>
</evidence>
<evidence type="ECO:0008006" key="6">
    <source>
        <dbReference type="Google" id="ProtNLM"/>
    </source>
</evidence>
<dbReference type="InterPro" id="IPR007831">
    <property type="entry name" value="T2SS_GspE_N"/>
</dbReference>
<dbReference type="PANTHER" id="PTHR37938">
    <property type="entry name" value="BLL0215 PROTEIN"/>
    <property type="match status" value="1"/>
</dbReference>
<dbReference type="InterPro" id="IPR037257">
    <property type="entry name" value="T2SS_E_N_sf"/>
</dbReference>
<dbReference type="Pfam" id="PF05157">
    <property type="entry name" value="MshEN"/>
    <property type="match status" value="1"/>
</dbReference>
<proteinExistence type="predicted"/>
<dbReference type="Pfam" id="PF03703">
    <property type="entry name" value="bPH_2"/>
    <property type="match status" value="1"/>
</dbReference>
<organism evidence="4 5">
    <name type="scientific">candidate division Kazan bacterium RIFCSPLOWO2_01_FULL_45_19</name>
    <dbReference type="NCBI Taxonomy" id="1798538"/>
    <lineage>
        <taxon>Bacteria</taxon>
        <taxon>Bacteria division Kazan-3B-28</taxon>
    </lineage>
</organism>
<reference evidence="4 5" key="1">
    <citation type="journal article" date="2016" name="Nat. Commun.">
        <title>Thousands of microbial genomes shed light on interconnected biogeochemical processes in an aquifer system.</title>
        <authorList>
            <person name="Anantharaman K."/>
            <person name="Brown C.T."/>
            <person name="Hug L.A."/>
            <person name="Sharon I."/>
            <person name="Castelle C.J."/>
            <person name="Probst A.J."/>
            <person name="Thomas B.C."/>
            <person name="Singh A."/>
            <person name="Wilkins M.J."/>
            <person name="Karaoz U."/>
            <person name="Brodie E.L."/>
            <person name="Williams K.H."/>
            <person name="Hubbard S.S."/>
            <person name="Banfield J.F."/>
        </authorList>
    </citation>
    <scope>NUCLEOTIDE SEQUENCE [LARGE SCALE GENOMIC DNA]</scope>
</reference>
<dbReference type="InterPro" id="IPR005182">
    <property type="entry name" value="YdbS-like_PH"/>
</dbReference>
<accession>A0A1F4NQ01</accession>
<evidence type="ECO:0000313" key="4">
    <source>
        <dbReference type="EMBL" id="OGB73534.1"/>
    </source>
</evidence>
<keyword evidence="1" id="KW-1133">Transmembrane helix</keyword>
<dbReference type="AlphaFoldDB" id="A0A1F4NQ01"/>
<feature type="domain" description="YdbS-like PH" evidence="2">
    <location>
        <begin position="103"/>
        <end position="162"/>
    </location>
</feature>
<evidence type="ECO:0000313" key="5">
    <source>
        <dbReference type="Proteomes" id="UP000178085"/>
    </source>
</evidence>
<dbReference type="PANTHER" id="PTHR37938:SF1">
    <property type="entry name" value="BLL0215 PROTEIN"/>
    <property type="match status" value="1"/>
</dbReference>
<dbReference type="Proteomes" id="UP000178085">
    <property type="component" value="Unassembled WGS sequence"/>
</dbReference>
<evidence type="ECO:0000256" key="1">
    <source>
        <dbReference type="SAM" id="Phobius"/>
    </source>
</evidence>
<dbReference type="EMBL" id="METD01000001">
    <property type="protein sequence ID" value="OGB73534.1"/>
    <property type="molecule type" value="Genomic_DNA"/>
</dbReference>
<name>A0A1F4NQ01_UNCK3</name>